<reference evidence="1" key="1">
    <citation type="submission" date="2016-10" db="EMBL/GenBank/DDBJ databases">
        <title>Sequence of Gallionella enrichment culture.</title>
        <authorList>
            <person name="Poehlein A."/>
            <person name="Muehling M."/>
            <person name="Daniel R."/>
        </authorList>
    </citation>
    <scope>NUCLEOTIDE SEQUENCE</scope>
</reference>
<sequence length="158" mass="17685">MSLDAKPPLHRWRDFAHFERRLLTFLAAELETTGQAFEDSTDGAAGILAQLAEDARRRGDPSLQGDITQLVVRLQSVDRRRQELQQIASVIGELLRQQAEMAQTCGLAEEDGAPPDWTEWCRRQEEAVTLAAWRKRLSAALKGEAPAAAEDEDEDVLF</sequence>
<organism evidence="1">
    <name type="scientific">mine drainage metagenome</name>
    <dbReference type="NCBI Taxonomy" id="410659"/>
    <lineage>
        <taxon>unclassified sequences</taxon>
        <taxon>metagenomes</taxon>
        <taxon>ecological metagenomes</taxon>
    </lineage>
</organism>
<accession>A0A1J5SF58</accession>
<dbReference type="EMBL" id="MLJW01000096">
    <property type="protein sequence ID" value="OIR00340.1"/>
    <property type="molecule type" value="Genomic_DNA"/>
</dbReference>
<name>A0A1J5SF58_9ZZZZ</name>
<protein>
    <submittedName>
        <fullName evidence="1">Uncharacterized protein</fullName>
    </submittedName>
</protein>
<dbReference type="AlphaFoldDB" id="A0A1J5SF58"/>
<comment type="caution">
    <text evidence="1">The sequence shown here is derived from an EMBL/GenBank/DDBJ whole genome shotgun (WGS) entry which is preliminary data.</text>
</comment>
<proteinExistence type="predicted"/>
<evidence type="ECO:0000313" key="1">
    <source>
        <dbReference type="EMBL" id="OIR00340.1"/>
    </source>
</evidence>
<gene>
    <name evidence="1" type="ORF">GALL_175930</name>
</gene>